<name>A0A165MSQ2_9APHY</name>
<reference evidence="3 4" key="1">
    <citation type="journal article" date="2016" name="Mol. Biol. Evol.">
        <title>Comparative Genomics of Early-Diverging Mushroom-Forming Fungi Provides Insights into the Origins of Lignocellulose Decay Capabilities.</title>
        <authorList>
            <person name="Nagy L.G."/>
            <person name="Riley R."/>
            <person name="Tritt A."/>
            <person name="Adam C."/>
            <person name="Daum C."/>
            <person name="Floudas D."/>
            <person name="Sun H."/>
            <person name="Yadav J.S."/>
            <person name="Pangilinan J."/>
            <person name="Larsson K.H."/>
            <person name="Matsuura K."/>
            <person name="Barry K."/>
            <person name="Labutti K."/>
            <person name="Kuo R."/>
            <person name="Ohm R.A."/>
            <person name="Bhattacharya S.S."/>
            <person name="Shirouzu T."/>
            <person name="Yoshinaga Y."/>
            <person name="Martin F.M."/>
            <person name="Grigoriev I.V."/>
            <person name="Hibbett D.S."/>
        </authorList>
    </citation>
    <scope>NUCLEOTIDE SEQUENCE [LARGE SCALE GENOMIC DNA]</scope>
    <source>
        <strain evidence="3 4">L-15889</strain>
    </source>
</reference>
<dbReference type="SMART" id="SM00829">
    <property type="entry name" value="PKS_ER"/>
    <property type="match status" value="1"/>
</dbReference>
<feature type="domain" description="Enoyl reductase (ER)" evidence="2">
    <location>
        <begin position="17"/>
        <end position="333"/>
    </location>
</feature>
<dbReference type="InterPro" id="IPR011032">
    <property type="entry name" value="GroES-like_sf"/>
</dbReference>
<dbReference type="SUPFAM" id="SSF50129">
    <property type="entry name" value="GroES-like"/>
    <property type="match status" value="1"/>
</dbReference>
<dbReference type="SUPFAM" id="SSF51735">
    <property type="entry name" value="NAD(P)-binding Rossmann-fold domains"/>
    <property type="match status" value="1"/>
</dbReference>
<dbReference type="Gene3D" id="3.90.180.10">
    <property type="entry name" value="Medium-chain alcohol dehydrogenases, catalytic domain"/>
    <property type="match status" value="1"/>
</dbReference>
<dbReference type="Pfam" id="PF00107">
    <property type="entry name" value="ADH_zinc_N"/>
    <property type="match status" value="1"/>
</dbReference>
<dbReference type="InterPro" id="IPR041694">
    <property type="entry name" value="ADH_N_2"/>
</dbReference>
<dbReference type="EMBL" id="KV429095">
    <property type="protein sequence ID" value="KZT66073.1"/>
    <property type="molecule type" value="Genomic_DNA"/>
</dbReference>
<gene>
    <name evidence="3" type="ORF">DAEQUDRAFT_730702</name>
</gene>
<keyword evidence="1" id="KW-0560">Oxidoreductase</keyword>
<dbReference type="FunFam" id="3.40.50.720:FF:000121">
    <property type="entry name" value="Prostaglandin reductase 2"/>
    <property type="match status" value="1"/>
</dbReference>
<dbReference type="OrthoDB" id="809632at2759"/>
<protein>
    <submittedName>
        <fullName evidence="3">NAD(P)-binding protein</fullName>
    </submittedName>
</protein>
<dbReference type="InterPro" id="IPR013149">
    <property type="entry name" value="ADH-like_C"/>
</dbReference>
<dbReference type="CDD" id="cd05288">
    <property type="entry name" value="PGDH"/>
    <property type="match status" value="1"/>
</dbReference>
<dbReference type="InterPro" id="IPR036291">
    <property type="entry name" value="NAD(P)-bd_dom_sf"/>
</dbReference>
<sequence>MAPSSYTRVVLAERPQGAVDSKTFRVEEVPFALKPASDEVLVKADYLSLDPAMRIWLNAAEANYTTPVEIGETMRAIGLGTVIEAGQNSGFSVGDHVSGMVGLSEYNVLKAAKLTKVDLPAGAQLLDALGPLGHPGLTAYIGIIYVGQIKAGETLVVSGAAGATGSLVCQLAKDRGAKVYGTAGSAEKCRYLEEELGVTKALNYKSPTFHEDFAREIGTFDVLFDNVGGDFLDFALTRMNRHARVILCGAISGYNSKPAPVQNFSYIFLKAATVQAFSLNDHGDRLPEGLKYLTERIARGAIKYRYHVVEGIKEAPRAINMLFTGENNGKLVIKA</sequence>
<evidence type="ECO:0000256" key="1">
    <source>
        <dbReference type="ARBA" id="ARBA00023002"/>
    </source>
</evidence>
<dbReference type="Proteomes" id="UP000076727">
    <property type="component" value="Unassembled WGS sequence"/>
</dbReference>
<dbReference type="Pfam" id="PF16884">
    <property type="entry name" value="ADH_N_2"/>
    <property type="match status" value="1"/>
</dbReference>
<evidence type="ECO:0000313" key="4">
    <source>
        <dbReference type="Proteomes" id="UP000076727"/>
    </source>
</evidence>
<evidence type="ECO:0000313" key="3">
    <source>
        <dbReference type="EMBL" id="KZT66073.1"/>
    </source>
</evidence>
<dbReference type="GO" id="GO:0016628">
    <property type="term" value="F:oxidoreductase activity, acting on the CH-CH group of donors, NAD or NADP as acceptor"/>
    <property type="evidence" value="ECO:0007669"/>
    <property type="project" value="InterPro"/>
</dbReference>
<dbReference type="AlphaFoldDB" id="A0A165MSQ2"/>
<accession>A0A165MSQ2</accession>
<dbReference type="InterPro" id="IPR020843">
    <property type="entry name" value="ER"/>
</dbReference>
<dbReference type="InterPro" id="IPR045010">
    <property type="entry name" value="MDR_fam"/>
</dbReference>
<dbReference type="PANTHER" id="PTHR43205:SF42">
    <property type="entry name" value="ALCOHOL DEHYDROGENASE, ZINC-CONTAINING (AFU_ORTHOLOGUE AFUA_7G04530)"/>
    <property type="match status" value="1"/>
</dbReference>
<dbReference type="Gene3D" id="3.40.50.720">
    <property type="entry name" value="NAD(P)-binding Rossmann-like Domain"/>
    <property type="match status" value="1"/>
</dbReference>
<keyword evidence="4" id="KW-1185">Reference proteome</keyword>
<proteinExistence type="predicted"/>
<organism evidence="3 4">
    <name type="scientific">Daedalea quercina L-15889</name>
    <dbReference type="NCBI Taxonomy" id="1314783"/>
    <lineage>
        <taxon>Eukaryota</taxon>
        <taxon>Fungi</taxon>
        <taxon>Dikarya</taxon>
        <taxon>Basidiomycota</taxon>
        <taxon>Agaricomycotina</taxon>
        <taxon>Agaricomycetes</taxon>
        <taxon>Polyporales</taxon>
        <taxon>Fomitopsis</taxon>
    </lineage>
</organism>
<dbReference type="PANTHER" id="PTHR43205">
    <property type="entry name" value="PROSTAGLANDIN REDUCTASE"/>
    <property type="match status" value="1"/>
</dbReference>
<evidence type="ECO:0000259" key="2">
    <source>
        <dbReference type="SMART" id="SM00829"/>
    </source>
</evidence>